<gene>
    <name evidence="2" type="ORF">GR183_08425</name>
</gene>
<protein>
    <submittedName>
        <fullName evidence="2">Adenylate/guanylate cyclase domain-containing protein</fullName>
    </submittedName>
</protein>
<evidence type="ECO:0000259" key="1">
    <source>
        <dbReference type="PROSITE" id="PS50125"/>
    </source>
</evidence>
<proteinExistence type="predicted"/>
<comment type="caution">
    <text evidence="2">The sequence shown here is derived from an EMBL/GenBank/DDBJ whole genome shotgun (WGS) entry which is preliminary data.</text>
</comment>
<accession>A0A7X3LTR7</accession>
<dbReference type="PANTHER" id="PTHR43081">
    <property type="entry name" value="ADENYLATE CYCLASE, TERMINAL-DIFFERENTIATION SPECIFIC-RELATED"/>
    <property type="match status" value="1"/>
</dbReference>
<dbReference type="Gene3D" id="1.25.40.10">
    <property type="entry name" value="Tetratricopeptide repeat domain"/>
    <property type="match status" value="1"/>
</dbReference>
<sequence length="581" mass="64444">MERRLVAILAADVVGYTALMGADEAGTLERLTYLRHDFLEPLIDKHHGRIVKLMGDGLLVEFASVVDAVACAMIWQDGVAEREITTEEIKRLRFRIGINLGDVIVEGSDIHGEGVNVAARLEALAEPGGICMSGDAYRQMRGKVEATFEDLGECDLKNVAEPIQVYRIATPGSAAASATTEPSGPWPKPAIAVLPFANMSGDPEQEYFSDGITEDIITALSHWRSFPVIARNSSFSYKGLNVRVQKIAQELGARYLLEGSVRKAGPQVRITAQLIDAKSGHHVWAEHYDRQLEDIFEVQDEITNRIAAVIMPELEHFEHSRLRAKPTHDLSAWDYYLRGLDSFYDENCEGTVEAIAMFEAATKLDPTYCDAWARLGWCHARLIMFDCVEDRQASLARGLDAARKAVALDDSSALAHMSLGAVHIWTEETDLGLAEAQTALQLNPNFAHAAMAVGNRLDLVGCGAEGIQQMERGLALNPRDPVRWRYMAYLARAYANHGEPQIAVEWARKAVLLRPDLPEAQFRYAICLGHLDRTEDARAALERCNALEPGFVARKANWQPYADDERNQHLLSGLRRHGLLP</sequence>
<dbReference type="SUPFAM" id="SSF55073">
    <property type="entry name" value="Nucleotide cyclase"/>
    <property type="match status" value="1"/>
</dbReference>
<dbReference type="AlphaFoldDB" id="A0A7X3LTR7"/>
<evidence type="ECO:0000313" key="2">
    <source>
        <dbReference type="EMBL" id="MXN64931.1"/>
    </source>
</evidence>
<feature type="domain" description="Guanylate cyclase" evidence="1">
    <location>
        <begin position="7"/>
        <end position="122"/>
    </location>
</feature>
<dbReference type="InterPro" id="IPR029787">
    <property type="entry name" value="Nucleotide_cyclase"/>
</dbReference>
<dbReference type="InterPro" id="IPR001054">
    <property type="entry name" value="A/G_cyclase"/>
</dbReference>
<dbReference type="Pfam" id="PF00211">
    <property type="entry name" value="Guanylate_cyc"/>
    <property type="match status" value="1"/>
</dbReference>
<dbReference type="Gene3D" id="3.40.50.10610">
    <property type="entry name" value="ABC-type transport auxiliary lipoprotein component"/>
    <property type="match status" value="1"/>
</dbReference>
<evidence type="ECO:0000313" key="3">
    <source>
        <dbReference type="Proteomes" id="UP000433101"/>
    </source>
</evidence>
<dbReference type="EMBL" id="WUMV01000003">
    <property type="protein sequence ID" value="MXN64931.1"/>
    <property type="molecule type" value="Genomic_DNA"/>
</dbReference>
<dbReference type="PROSITE" id="PS50125">
    <property type="entry name" value="GUANYLATE_CYCLASE_2"/>
    <property type="match status" value="1"/>
</dbReference>
<dbReference type="Gene3D" id="3.30.70.1230">
    <property type="entry name" value="Nucleotide cyclase"/>
    <property type="match status" value="1"/>
</dbReference>
<keyword evidence="3" id="KW-1185">Reference proteome</keyword>
<reference evidence="2 3" key="1">
    <citation type="submission" date="2019-12" db="EMBL/GenBank/DDBJ databases">
        <authorList>
            <person name="Li M."/>
        </authorList>
    </citation>
    <scope>NUCLEOTIDE SEQUENCE [LARGE SCALE GENOMIC DNA]</scope>
    <source>
        <strain evidence="2 3">GBMRC 2046</strain>
    </source>
</reference>
<dbReference type="GO" id="GO:0004016">
    <property type="term" value="F:adenylate cyclase activity"/>
    <property type="evidence" value="ECO:0007669"/>
    <property type="project" value="UniProtKB-ARBA"/>
</dbReference>
<dbReference type="SMART" id="SM00028">
    <property type="entry name" value="TPR"/>
    <property type="match status" value="4"/>
</dbReference>
<dbReference type="GO" id="GO:0035556">
    <property type="term" value="P:intracellular signal transduction"/>
    <property type="evidence" value="ECO:0007669"/>
    <property type="project" value="InterPro"/>
</dbReference>
<dbReference type="Proteomes" id="UP000433101">
    <property type="component" value="Unassembled WGS sequence"/>
</dbReference>
<dbReference type="InterPro" id="IPR019734">
    <property type="entry name" value="TPR_rpt"/>
</dbReference>
<dbReference type="PANTHER" id="PTHR43081:SF19">
    <property type="entry name" value="PH-SENSITIVE ADENYLATE CYCLASE RV1264"/>
    <property type="match status" value="1"/>
</dbReference>
<dbReference type="CDD" id="cd07302">
    <property type="entry name" value="CHD"/>
    <property type="match status" value="1"/>
</dbReference>
<dbReference type="InterPro" id="IPR050697">
    <property type="entry name" value="Adenylyl/Guanylyl_Cyclase_3/4"/>
</dbReference>
<dbReference type="InterPro" id="IPR011990">
    <property type="entry name" value="TPR-like_helical_dom_sf"/>
</dbReference>
<dbReference type="SUPFAM" id="SSF48452">
    <property type="entry name" value="TPR-like"/>
    <property type="match status" value="1"/>
</dbReference>
<name>A0A7X3LTR7_9HYPH</name>
<organism evidence="2 3">
    <name type="scientific">Stappia sediminis</name>
    <dbReference type="NCBI Taxonomy" id="2692190"/>
    <lineage>
        <taxon>Bacteria</taxon>
        <taxon>Pseudomonadati</taxon>
        <taxon>Pseudomonadota</taxon>
        <taxon>Alphaproteobacteria</taxon>
        <taxon>Hyphomicrobiales</taxon>
        <taxon>Stappiaceae</taxon>
        <taxon>Stappia</taxon>
    </lineage>
</organism>
<dbReference type="RefSeq" id="WP_160775167.1">
    <property type="nucleotide sequence ID" value="NZ_WUMV01000003.1"/>
</dbReference>
<dbReference type="GO" id="GO:0006171">
    <property type="term" value="P:cAMP biosynthetic process"/>
    <property type="evidence" value="ECO:0007669"/>
    <property type="project" value="TreeGrafter"/>
</dbReference>